<gene>
    <name evidence="1" type="ORF">M9H77_31061</name>
</gene>
<evidence type="ECO:0000313" key="1">
    <source>
        <dbReference type="EMBL" id="KAI5653874.1"/>
    </source>
</evidence>
<dbReference type="Proteomes" id="UP001060085">
    <property type="component" value="Linkage Group LG07"/>
</dbReference>
<name>A0ACB9ZZD2_CATRO</name>
<dbReference type="EMBL" id="CM044707">
    <property type="protein sequence ID" value="KAI5653874.1"/>
    <property type="molecule type" value="Genomic_DNA"/>
</dbReference>
<proteinExistence type="predicted"/>
<protein>
    <submittedName>
        <fullName evidence="1">Uncharacterized protein</fullName>
    </submittedName>
</protein>
<evidence type="ECO:0000313" key="2">
    <source>
        <dbReference type="Proteomes" id="UP001060085"/>
    </source>
</evidence>
<comment type="caution">
    <text evidence="1">The sequence shown here is derived from an EMBL/GenBank/DDBJ whole genome shotgun (WGS) entry which is preliminary data.</text>
</comment>
<sequence>MHDNQWGYGNFSSHARSYEHNSYACYKSNRIKARDCYNDISYKAVRRHDVRNRGNYVNIDERIHKRRDDYEGYYDSYNHGGYNYRRSSQTLETTSRPLSCNKLKLPLLCGTYGTYDYEAWKKKMESLFYSYCVKQNDKFQLVLKSLSYELNVRWNSKFENGKIIGIQPIKSWSLMKQSLRNKFGVQNHERQRQGQAKEKFIESSMGEKKNNRKKNKMRLKRSEETKEVLSLKTFEGDKREEMKESCCDISSSLNSLSSEEGIHVVAILWKENGW</sequence>
<reference evidence="2" key="1">
    <citation type="journal article" date="2023" name="Nat. Plants">
        <title>Single-cell RNA sequencing provides a high-resolution roadmap for understanding the multicellular compartmentation of specialized metabolism.</title>
        <authorList>
            <person name="Sun S."/>
            <person name="Shen X."/>
            <person name="Li Y."/>
            <person name="Li Y."/>
            <person name="Wang S."/>
            <person name="Li R."/>
            <person name="Zhang H."/>
            <person name="Shen G."/>
            <person name="Guo B."/>
            <person name="Wei J."/>
            <person name="Xu J."/>
            <person name="St-Pierre B."/>
            <person name="Chen S."/>
            <person name="Sun C."/>
        </authorList>
    </citation>
    <scope>NUCLEOTIDE SEQUENCE [LARGE SCALE GENOMIC DNA]</scope>
</reference>
<accession>A0ACB9ZZD2</accession>
<keyword evidence="2" id="KW-1185">Reference proteome</keyword>
<organism evidence="1 2">
    <name type="scientific">Catharanthus roseus</name>
    <name type="common">Madagascar periwinkle</name>
    <name type="synonym">Vinca rosea</name>
    <dbReference type="NCBI Taxonomy" id="4058"/>
    <lineage>
        <taxon>Eukaryota</taxon>
        <taxon>Viridiplantae</taxon>
        <taxon>Streptophyta</taxon>
        <taxon>Embryophyta</taxon>
        <taxon>Tracheophyta</taxon>
        <taxon>Spermatophyta</taxon>
        <taxon>Magnoliopsida</taxon>
        <taxon>eudicotyledons</taxon>
        <taxon>Gunneridae</taxon>
        <taxon>Pentapetalae</taxon>
        <taxon>asterids</taxon>
        <taxon>lamiids</taxon>
        <taxon>Gentianales</taxon>
        <taxon>Apocynaceae</taxon>
        <taxon>Rauvolfioideae</taxon>
        <taxon>Vinceae</taxon>
        <taxon>Catharanthinae</taxon>
        <taxon>Catharanthus</taxon>
    </lineage>
</organism>